<evidence type="ECO:0000256" key="3">
    <source>
        <dbReference type="ARBA" id="ARBA00023125"/>
    </source>
</evidence>
<dbReference type="InterPro" id="IPR050109">
    <property type="entry name" value="HTH-type_TetR-like_transc_reg"/>
</dbReference>
<dbReference type="PRINTS" id="PR00455">
    <property type="entry name" value="HTHTETR"/>
</dbReference>
<evidence type="ECO:0000259" key="6">
    <source>
        <dbReference type="PROSITE" id="PS50977"/>
    </source>
</evidence>
<dbReference type="GO" id="GO:0000976">
    <property type="term" value="F:transcription cis-regulatory region binding"/>
    <property type="evidence" value="ECO:0007669"/>
    <property type="project" value="TreeGrafter"/>
</dbReference>
<dbReference type="Pfam" id="PF00440">
    <property type="entry name" value="TetR_N"/>
    <property type="match status" value="1"/>
</dbReference>
<dbReference type="SUPFAM" id="SSF46689">
    <property type="entry name" value="Homeodomain-like"/>
    <property type="match status" value="1"/>
</dbReference>
<evidence type="ECO:0000256" key="4">
    <source>
        <dbReference type="ARBA" id="ARBA00023163"/>
    </source>
</evidence>
<name>A0A4Z1BWQ7_9ACTN</name>
<dbReference type="InterPro" id="IPR036271">
    <property type="entry name" value="Tet_transcr_reg_TetR-rel_C_sf"/>
</dbReference>
<dbReference type="Proteomes" id="UP000297496">
    <property type="component" value="Unassembled WGS sequence"/>
</dbReference>
<dbReference type="OrthoDB" id="3777289at2"/>
<dbReference type="SUPFAM" id="SSF48498">
    <property type="entry name" value="Tetracyclin repressor-like, C-terminal domain"/>
    <property type="match status" value="1"/>
</dbReference>
<keyword evidence="8" id="KW-1185">Reference proteome</keyword>
<dbReference type="PANTHER" id="PTHR30055">
    <property type="entry name" value="HTH-TYPE TRANSCRIPTIONAL REGULATOR RUTR"/>
    <property type="match status" value="1"/>
</dbReference>
<dbReference type="EMBL" id="SRRO01000001">
    <property type="protein sequence ID" value="TGN65761.1"/>
    <property type="molecule type" value="Genomic_DNA"/>
</dbReference>
<comment type="caution">
    <text evidence="7">The sequence shown here is derived from an EMBL/GenBank/DDBJ whole genome shotgun (WGS) entry which is preliminary data.</text>
</comment>
<evidence type="ECO:0000256" key="1">
    <source>
        <dbReference type="ARBA" id="ARBA00022491"/>
    </source>
</evidence>
<evidence type="ECO:0000313" key="8">
    <source>
        <dbReference type="Proteomes" id="UP000297496"/>
    </source>
</evidence>
<keyword evidence="4" id="KW-0804">Transcription</keyword>
<evidence type="ECO:0000256" key="5">
    <source>
        <dbReference type="PROSITE-ProRule" id="PRU00335"/>
    </source>
</evidence>
<reference evidence="7 8" key="1">
    <citation type="submission" date="2019-04" db="EMBL/GenBank/DDBJ databases">
        <title>Three New Species of Nocardioides, Nocardioides euryhalodurans sp. nov., Nocardioides seonyuensis sp. nov. and Nocardioides eburneoflavus sp. nov. Isolated from Soil.</title>
        <authorList>
            <person name="Roh S.G."/>
            <person name="Lee C."/>
            <person name="Kim M.-K."/>
            <person name="Kim S.B."/>
        </authorList>
    </citation>
    <scope>NUCLEOTIDE SEQUENCE [LARGE SCALE GENOMIC DNA]</scope>
    <source>
        <strain evidence="7 8">MMS17-SY213</strain>
    </source>
</reference>
<protein>
    <submittedName>
        <fullName evidence="7">TetR family transcriptional regulator</fullName>
    </submittedName>
</protein>
<dbReference type="AlphaFoldDB" id="A0A4Z1BWQ7"/>
<keyword evidence="3 5" id="KW-0238">DNA-binding</keyword>
<gene>
    <name evidence="7" type="ORF">EXE59_18735</name>
</gene>
<accession>A0A4Z1BWQ7</accession>
<dbReference type="InterPro" id="IPR009057">
    <property type="entry name" value="Homeodomain-like_sf"/>
</dbReference>
<dbReference type="GO" id="GO:0003700">
    <property type="term" value="F:DNA-binding transcription factor activity"/>
    <property type="evidence" value="ECO:0007669"/>
    <property type="project" value="TreeGrafter"/>
</dbReference>
<dbReference type="PROSITE" id="PS50977">
    <property type="entry name" value="HTH_TETR_2"/>
    <property type="match status" value="1"/>
</dbReference>
<proteinExistence type="predicted"/>
<organism evidence="7 8">
    <name type="scientific">Nocardioides eburneiflavus</name>
    <dbReference type="NCBI Taxonomy" id="2518372"/>
    <lineage>
        <taxon>Bacteria</taxon>
        <taxon>Bacillati</taxon>
        <taxon>Actinomycetota</taxon>
        <taxon>Actinomycetes</taxon>
        <taxon>Propionibacteriales</taxon>
        <taxon>Nocardioidaceae</taxon>
        <taxon>Nocardioides</taxon>
    </lineage>
</organism>
<feature type="domain" description="HTH tetR-type" evidence="6">
    <location>
        <begin position="36"/>
        <end position="96"/>
    </location>
</feature>
<sequence>MGPTRAANHYTRPALWARCPRLRPVSTPSRRNRRLDRPRERVLEAAWELVIERGLAELTLAELGRRVETSASHLLYYFGSKDELLLDVLRWSESQLAVERAAVMASENSVSDKLEGLVNLYVPTGPADPRWLLWIEMWPRALRVEGLARSQAALDHEWRPDFTALLDEAGVHEPELVMRRIVALLDGLSVAIMTGEDAIDVSLVWRHVAALVPELAPTH</sequence>
<feature type="DNA-binding region" description="H-T-H motif" evidence="5">
    <location>
        <begin position="59"/>
        <end position="78"/>
    </location>
</feature>
<dbReference type="Gene3D" id="1.10.357.10">
    <property type="entry name" value="Tetracycline Repressor, domain 2"/>
    <property type="match status" value="1"/>
</dbReference>
<dbReference type="InterPro" id="IPR039538">
    <property type="entry name" value="BetI_C"/>
</dbReference>
<keyword evidence="2" id="KW-0805">Transcription regulation</keyword>
<keyword evidence="1" id="KW-0678">Repressor</keyword>
<dbReference type="InterPro" id="IPR001647">
    <property type="entry name" value="HTH_TetR"/>
</dbReference>
<evidence type="ECO:0000313" key="7">
    <source>
        <dbReference type="EMBL" id="TGN65761.1"/>
    </source>
</evidence>
<dbReference type="Pfam" id="PF13977">
    <property type="entry name" value="TetR_C_6"/>
    <property type="match status" value="1"/>
</dbReference>
<dbReference type="PANTHER" id="PTHR30055:SF200">
    <property type="entry name" value="HTH-TYPE TRANSCRIPTIONAL REPRESSOR BDCR"/>
    <property type="match status" value="1"/>
</dbReference>
<evidence type="ECO:0000256" key="2">
    <source>
        <dbReference type="ARBA" id="ARBA00023015"/>
    </source>
</evidence>